<keyword evidence="3" id="KW-1185">Reference proteome</keyword>
<comment type="caution">
    <text evidence="2">The sequence shown here is derived from an EMBL/GenBank/DDBJ whole genome shotgun (WGS) entry which is preliminary data.</text>
</comment>
<protein>
    <submittedName>
        <fullName evidence="2">U1 small nuclear ribonucleoprotein 70 kDa</fullName>
    </submittedName>
</protein>
<dbReference type="EMBL" id="JAAPAO010000358">
    <property type="protein sequence ID" value="KAF4662050.1"/>
    <property type="molecule type" value="Genomic_DNA"/>
</dbReference>
<sequence>MDSESTTKLGNRRLSSGNPCLDFVTDLESQARPPEKIPFRFLDGVAFNLTQTCARLRNLKRLELDENFLFDAGVYSIAQSISCGDFPVLETLSLMGNYISTFGFITLLFALKNRRKITEVDLSDNQINFVARVKEDEEAIDLDVPAMMLAFVKLWVGSSSENFHIALAGNQPCKSVEDKMAKAATRGVLDFQQRSVRSPSNSCFQDHDDGDEAEEDSGSMVVGSGSGGISSQGAVGTPADLSSLDDDDDDEEEEEEDEEDDDYMNAGLQIGLTSLAGGDERAASKRPRRRDGILEVTESEVEREASEMREIMRRNPIWRLQNEEFGSDDEDDGEFDPNGEESDQDDALSGLVSETEDFL</sequence>
<evidence type="ECO:0000313" key="3">
    <source>
        <dbReference type="Proteomes" id="UP000591131"/>
    </source>
</evidence>
<organism evidence="2 3">
    <name type="scientific">Perkinsus chesapeaki</name>
    <name type="common">Clam parasite</name>
    <name type="synonym">Perkinsus andrewsi</name>
    <dbReference type="NCBI Taxonomy" id="330153"/>
    <lineage>
        <taxon>Eukaryota</taxon>
        <taxon>Sar</taxon>
        <taxon>Alveolata</taxon>
        <taxon>Perkinsozoa</taxon>
        <taxon>Perkinsea</taxon>
        <taxon>Perkinsida</taxon>
        <taxon>Perkinsidae</taxon>
        <taxon>Perkinsus</taxon>
    </lineage>
</organism>
<name>A0A7J6LSU6_PERCH</name>
<dbReference type="Proteomes" id="UP000591131">
    <property type="component" value="Unassembled WGS sequence"/>
</dbReference>
<dbReference type="Gene3D" id="3.80.10.10">
    <property type="entry name" value="Ribonuclease Inhibitor"/>
    <property type="match status" value="1"/>
</dbReference>
<keyword evidence="2" id="KW-0687">Ribonucleoprotein</keyword>
<dbReference type="AlphaFoldDB" id="A0A7J6LSU6"/>
<feature type="compositionally biased region" description="Basic and acidic residues" evidence="1">
    <location>
        <begin position="300"/>
        <end position="313"/>
    </location>
</feature>
<proteinExistence type="predicted"/>
<dbReference type="OrthoDB" id="120976at2759"/>
<accession>A0A7J6LSU6</accession>
<dbReference type="InterPro" id="IPR032675">
    <property type="entry name" value="LRR_dom_sf"/>
</dbReference>
<feature type="region of interest" description="Disordered" evidence="1">
    <location>
        <begin position="197"/>
        <end position="359"/>
    </location>
</feature>
<dbReference type="SUPFAM" id="SSF52047">
    <property type="entry name" value="RNI-like"/>
    <property type="match status" value="1"/>
</dbReference>
<dbReference type="GO" id="GO:1990904">
    <property type="term" value="C:ribonucleoprotein complex"/>
    <property type="evidence" value="ECO:0007669"/>
    <property type="project" value="UniProtKB-KW"/>
</dbReference>
<feature type="compositionally biased region" description="Acidic residues" evidence="1">
    <location>
        <begin position="243"/>
        <end position="263"/>
    </location>
</feature>
<feature type="compositionally biased region" description="Acidic residues" evidence="1">
    <location>
        <begin position="325"/>
        <end position="346"/>
    </location>
</feature>
<reference evidence="2 3" key="1">
    <citation type="submission" date="2020-04" db="EMBL/GenBank/DDBJ databases">
        <title>Perkinsus chesapeaki whole genome sequence.</title>
        <authorList>
            <person name="Bogema D.R."/>
        </authorList>
    </citation>
    <scope>NUCLEOTIDE SEQUENCE [LARGE SCALE GENOMIC DNA]</scope>
    <source>
        <strain evidence="2">ATCC PRA-425</strain>
    </source>
</reference>
<gene>
    <name evidence="2" type="primary">SNRNP70_1</name>
    <name evidence="2" type="ORF">FOL47_006413</name>
</gene>
<evidence type="ECO:0000256" key="1">
    <source>
        <dbReference type="SAM" id="MobiDB-lite"/>
    </source>
</evidence>
<feature type="compositionally biased region" description="Acidic residues" evidence="1">
    <location>
        <begin position="208"/>
        <end position="217"/>
    </location>
</feature>
<evidence type="ECO:0000313" key="2">
    <source>
        <dbReference type="EMBL" id="KAF4662050.1"/>
    </source>
</evidence>